<accession>A0ABV8IAX2</accession>
<protein>
    <submittedName>
        <fullName evidence="1">Uncharacterized protein</fullName>
    </submittedName>
</protein>
<dbReference type="Proteomes" id="UP001595850">
    <property type="component" value="Unassembled WGS sequence"/>
</dbReference>
<evidence type="ECO:0000313" key="1">
    <source>
        <dbReference type="EMBL" id="MFC4060218.1"/>
    </source>
</evidence>
<name>A0ABV8IAX2_9ACTN</name>
<evidence type="ECO:0000313" key="2">
    <source>
        <dbReference type="Proteomes" id="UP001595850"/>
    </source>
</evidence>
<gene>
    <name evidence="1" type="ORF">ACFOWE_18090</name>
</gene>
<comment type="caution">
    <text evidence="1">The sequence shown here is derived from an EMBL/GenBank/DDBJ whole genome shotgun (WGS) entry which is preliminary data.</text>
</comment>
<organism evidence="1 2">
    <name type="scientific">Planomonospora corallina</name>
    <dbReference type="NCBI Taxonomy" id="1806052"/>
    <lineage>
        <taxon>Bacteria</taxon>
        <taxon>Bacillati</taxon>
        <taxon>Actinomycetota</taxon>
        <taxon>Actinomycetes</taxon>
        <taxon>Streptosporangiales</taxon>
        <taxon>Streptosporangiaceae</taxon>
        <taxon>Planomonospora</taxon>
    </lineage>
</organism>
<proteinExistence type="predicted"/>
<dbReference type="RefSeq" id="WP_377289261.1">
    <property type="nucleotide sequence ID" value="NZ_JBHSBM010000018.1"/>
</dbReference>
<keyword evidence="2" id="KW-1185">Reference proteome</keyword>
<sequence length="208" mass="23020">MSGLKALQMDATLDPWERQPGESLTRYAQFCVYRDLGRTRTLRKTAENLTRADGWIRQIAAAHRWRDRAEAWDRHLDDLYKATWLEERRKAAENDAKILGAAVGKIAQRLPSIRPEELSPGDLIRLLDVTMRHRRVLFGDPGATIAVTGPGGDPLTVQLAEFADLPVTERRARLAEMAAAVMRRVTAVDGTGDEDEGVYPAGDGTGSG</sequence>
<dbReference type="EMBL" id="JBHSBM010000018">
    <property type="protein sequence ID" value="MFC4060218.1"/>
    <property type="molecule type" value="Genomic_DNA"/>
</dbReference>
<reference evidence="2" key="1">
    <citation type="journal article" date="2019" name="Int. J. Syst. Evol. Microbiol.">
        <title>The Global Catalogue of Microorganisms (GCM) 10K type strain sequencing project: providing services to taxonomists for standard genome sequencing and annotation.</title>
        <authorList>
            <consortium name="The Broad Institute Genomics Platform"/>
            <consortium name="The Broad Institute Genome Sequencing Center for Infectious Disease"/>
            <person name="Wu L."/>
            <person name="Ma J."/>
        </authorList>
    </citation>
    <scope>NUCLEOTIDE SEQUENCE [LARGE SCALE GENOMIC DNA]</scope>
    <source>
        <strain evidence="2">TBRC 4489</strain>
    </source>
</reference>